<reference evidence="10 13" key="2">
    <citation type="journal article" date="2014" name="BMC Genomics">
        <title>An improved genome release (version Mt4.0) for the model legume Medicago truncatula.</title>
        <authorList>
            <person name="Tang H."/>
            <person name="Krishnakumar V."/>
            <person name="Bidwell S."/>
            <person name="Rosen B."/>
            <person name="Chan A."/>
            <person name="Zhou S."/>
            <person name="Gentzbittel L."/>
            <person name="Childs K.L."/>
            <person name="Yandell M."/>
            <person name="Gundlach H."/>
            <person name="Mayer K.F."/>
            <person name="Schwartz D.C."/>
            <person name="Town C.D."/>
        </authorList>
    </citation>
    <scope>GENOME REANNOTATION</scope>
    <source>
        <strain evidence="10">A17</strain>
        <strain evidence="12 13">cv. Jemalong A17</strain>
    </source>
</reference>
<comment type="similarity">
    <text evidence="2">Belongs to the C-terminally encoded plant signaling peptide (CEP) family.</text>
</comment>
<dbReference type="GO" id="GO:0048046">
    <property type="term" value="C:apoplast"/>
    <property type="evidence" value="ECO:0007669"/>
    <property type="project" value="UniProtKB-SubCell"/>
</dbReference>
<keyword evidence="6" id="KW-0732">Signal</keyword>
<dbReference type="EMBL" id="PSQE01000001">
    <property type="protein sequence ID" value="RHN77348.1"/>
    <property type="molecule type" value="Genomic_DNA"/>
</dbReference>
<gene>
    <name evidence="10" type="ordered locus">MTR_1g020020</name>
    <name evidence="11" type="ORF">MtrunA17_Chr1g0153841</name>
</gene>
<feature type="transmembrane region" description="Helical" evidence="9">
    <location>
        <begin position="6"/>
        <end position="25"/>
    </location>
</feature>
<evidence type="ECO:0000313" key="10">
    <source>
        <dbReference type="EMBL" id="KEH40053.1"/>
    </source>
</evidence>
<keyword evidence="9" id="KW-0472">Membrane</keyword>
<dbReference type="PANTHER" id="PTHR33348:SF39">
    <property type="entry name" value="PRECURSOR OF CEP5"/>
    <property type="match status" value="1"/>
</dbReference>
<evidence type="ECO:0000256" key="2">
    <source>
        <dbReference type="ARBA" id="ARBA00008963"/>
    </source>
</evidence>
<organism evidence="10 13">
    <name type="scientific">Medicago truncatula</name>
    <name type="common">Barrel medic</name>
    <name type="synonym">Medicago tribuloides</name>
    <dbReference type="NCBI Taxonomy" id="3880"/>
    <lineage>
        <taxon>Eukaryota</taxon>
        <taxon>Viridiplantae</taxon>
        <taxon>Streptophyta</taxon>
        <taxon>Embryophyta</taxon>
        <taxon>Tracheophyta</taxon>
        <taxon>Spermatophyta</taxon>
        <taxon>Magnoliopsida</taxon>
        <taxon>eudicotyledons</taxon>
        <taxon>Gunneridae</taxon>
        <taxon>Pentapetalae</taxon>
        <taxon>rosids</taxon>
        <taxon>fabids</taxon>
        <taxon>Fabales</taxon>
        <taxon>Fabaceae</taxon>
        <taxon>Papilionoideae</taxon>
        <taxon>50 kb inversion clade</taxon>
        <taxon>NPAAA clade</taxon>
        <taxon>Hologalegina</taxon>
        <taxon>IRL clade</taxon>
        <taxon>Trifolieae</taxon>
        <taxon>Medicago</taxon>
    </lineage>
</organism>
<feature type="region of interest" description="Disordered" evidence="8">
    <location>
        <begin position="78"/>
        <end position="108"/>
    </location>
</feature>
<dbReference type="Gramene" id="rna794">
    <property type="protein sequence ID" value="RHN77348.1"/>
    <property type="gene ID" value="gene794"/>
</dbReference>
<keyword evidence="13" id="KW-1185">Reference proteome</keyword>
<dbReference type="GO" id="GO:0048364">
    <property type="term" value="P:root development"/>
    <property type="evidence" value="ECO:0007669"/>
    <property type="project" value="InterPro"/>
</dbReference>
<evidence type="ECO:0000256" key="8">
    <source>
        <dbReference type="SAM" id="MobiDB-lite"/>
    </source>
</evidence>
<evidence type="ECO:0000256" key="1">
    <source>
        <dbReference type="ARBA" id="ARBA00004271"/>
    </source>
</evidence>
<dbReference type="Proteomes" id="UP000002051">
    <property type="component" value="Unassembled WGS sequence"/>
</dbReference>
<reference evidence="12" key="3">
    <citation type="submission" date="2015-04" db="UniProtKB">
        <authorList>
            <consortium name="EnsemblPlants"/>
        </authorList>
    </citation>
    <scope>IDENTIFICATION</scope>
    <source>
        <strain evidence="12">cv. Jemalong A17</strain>
    </source>
</reference>
<evidence type="ECO:0000313" key="11">
    <source>
        <dbReference type="EMBL" id="RHN77348.1"/>
    </source>
</evidence>
<keyword evidence="7" id="KW-0379">Hydroxylation</keyword>
<comment type="subcellular location">
    <subcellularLocation>
        <location evidence="1">Secreted</location>
        <location evidence="1">Extracellular space</location>
        <location evidence="1">Apoplast</location>
    </subcellularLocation>
</comment>
<protein>
    <submittedName>
        <fullName evidence="11">Putative encoded peptide</fullName>
    </submittedName>
    <submittedName>
        <fullName evidence="10">Transmembrane protein, putative</fullName>
    </submittedName>
</protein>
<dbReference type="AlphaFoldDB" id="A0A072VF29"/>
<evidence type="ECO:0000256" key="9">
    <source>
        <dbReference type="SAM" id="Phobius"/>
    </source>
</evidence>
<keyword evidence="4" id="KW-0964">Secreted</keyword>
<evidence type="ECO:0000313" key="12">
    <source>
        <dbReference type="EnsemblPlants" id="KEH40053"/>
    </source>
</evidence>
<evidence type="ECO:0000313" key="13">
    <source>
        <dbReference type="Proteomes" id="UP000002051"/>
    </source>
</evidence>
<dbReference type="GO" id="GO:1902025">
    <property type="term" value="P:nitrate import"/>
    <property type="evidence" value="ECO:0000318"/>
    <property type="project" value="GO_Central"/>
</dbReference>
<keyword evidence="9" id="KW-1133">Transmembrane helix</keyword>
<dbReference type="HOGENOM" id="CLU_175062_0_0_1"/>
<name>A0A072VF29_MEDTR</name>
<dbReference type="GO" id="GO:0006995">
    <property type="term" value="P:cellular response to nitrogen starvation"/>
    <property type="evidence" value="ECO:0007669"/>
    <property type="project" value="UniProtKB-ARBA"/>
</dbReference>
<reference evidence="10 13" key="1">
    <citation type="journal article" date="2011" name="Nature">
        <title>The Medicago genome provides insight into the evolution of rhizobial symbioses.</title>
        <authorList>
            <person name="Young N.D."/>
            <person name="Debelle F."/>
            <person name="Oldroyd G.E."/>
            <person name="Geurts R."/>
            <person name="Cannon S.B."/>
            <person name="Udvardi M.K."/>
            <person name="Benedito V.A."/>
            <person name="Mayer K.F."/>
            <person name="Gouzy J."/>
            <person name="Schoof H."/>
            <person name="Van de Peer Y."/>
            <person name="Proost S."/>
            <person name="Cook D.R."/>
            <person name="Meyers B.C."/>
            <person name="Spannagl M."/>
            <person name="Cheung F."/>
            <person name="De Mita S."/>
            <person name="Krishnakumar V."/>
            <person name="Gundlach H."/>
            <person name="Zhou S."/>
            <person name="Mudge J."/>
            <person name="Bharti A.K."/>
            <person name="Murray J.D."/>
            <person name="Naoumkina M.A."/>
            <person name="Rosen B."/>
            <person name="Silverstein K.A."/>
            <person name="Tang H."/>
            <person name="Rombauts S."/>
            <person name="Zhao P.X."/>
            <person name="Zhou P."/>
            <person name="Barbe V."/>
            <person name="Bardou P."/>
            <person name="Bechner M."/>
            <person name="Bellec A."/>
            <person name="Berger A."/>
            <person name="Berges H."/>
            <person name="Bidwell S."/>
            <person name="Bisseling T."/>
            <person name="Choisne N."/>
            <person name="Couloux A."/>
            <person name="Denny R."/>
            <person name="Deshpande S."/>
            <person name="Dai X."/>
            <person name="Doyle J.J."/>
            <person name="Dudez A.M."/>
            <person name="Farmer A.D."/>
            <person name="Fouteau S."/>
            <person name="Franken C."/>
            <person name="Gibelin C."/>
            <person name="Gish J."/>
            <person name="Goldstein S."/>
            <person name="Gonzalez A.J."/>
            <person name="Green P.J."/>
            <person name="Hallab A."/>
            <person name="Hartog M."/>
            <person name="Hua A."/>
            <person name="Humphray S.J."/>
            <person name="Jeong D.H."/>
            <person name="Jing Y."/>
            <person name="Jocker A."/>
            <person name="Kenton S.M."/>
            <person name="Kim D.J."/>
            <person name="Klee K."/>
            <person name="Lai H."/>
            <person name="Lang C."/>
            <person name="Lin S."/>
            <person name="Macmil S.L."/>
            <person name="Magdelenat G."/>
            <person name="Matthews L."/>
            <person name="McCorrison J."/>
            <person name="Monaghan E.L."/>
            <person name="Mun J.H."/>
            <person name="Najar F.Z."/>
            <person name="Nicholson C."/>
            <person name="Noirot C."/>
            <person name="O'Bleness M."/>
            <person name="Paule C.R."/>
            <person name="Poulain J."/>
            <person name="Prion F."/>
            <person name="Qin B."/>
            <person name="Qu C."/>
            <person name="Retzel E.F."/>
            <person name="Riddle C."/>
            <person name="Sallet E."/>
            <person name="Samain S."/>
            <person name="Samson N."/>
            <person name="Sanders I."/>
            <person name="Saurat O."/>
            <person name="Scarpelli C."/>
            <person name="Schiex T."/>
            <person name="Segurens B."/>
            <person name="Severin A.J."/>
            <person name="Sherrier D.J."/>
            <person name="Shi R."/>
            <person name="Sims S."/>
            <person name="Singer S.R."/>
            <person name="Sinharoy S."/>
            <person name="Sterck L."/>
            <person name="Viollet A."/>
            <person name="Wang B.B."/>
            <person name="Wang K."/>
            <person name="Wang M."/>
            <person name="Wang X."/>
            <person name="Warfsmann J."/>
            <person name="Weissenbach J."/>
            <person name="White D.D."/>
            <person name="White J.D."/>
            <person name="Wiley G.B."/>
            <person name="Wincker P."/>
            <person name="Xing Y."/>
            <person name="Yang L."/>
            <person name="Yao Z."/>
            <person name="Ying F."/>
            <person name="Zhai J."/>
            <person name="Zhou L."/>
            <person name="Zuber A."/>
            <person name="Denarie J."/>
            <person name="Dixon R.A."/>
            <person name="May G.D."/>
            <person name="Schwartz D.C."/>
            <person name="Rogers J."/>
            <person name="Quetier F."/>
            <person name="Town C.D."/>
            <person name="Roe B.A."/>
        </authorList>
    </citation>
    <scope>NUCLEOTIDE SEQUENCE [LARGE SCALE GENOMIC DNA]</scope>
    <source>
        <strain evidence="10">A17</strain>
        <strain evidence="12 13">cv. Jemalong A17</strain>
    </source>
</reference>
<keyword evidence="3" id="KW-0052">Apoplast</keyword>
<proteinExistence type="inferred from homology"/>
<evidence type="ECO:0000256" key="7">
    <source>
        <dbReference type="ARBA" id="ARBA00023278"/>
    </source>
</evidence>
<dbReference type="PANTHER" id="PTHR33348">
    <property type="entry name" value="PRECURSOR OF CEP5"/>
    <property type="match status" value="1"/>
</dbReference>
<sequence>MANSKLVFSSIFLVLIIFNLCFSTLGRPLMKRESKLEYVSAYENIVIWRRNILENEAATTLDSQNPHVGVEAEKLVDDFRPTDPGHSPGAGHSTPTIPMDTNMPQGVN</sequence>
<evidence type="ECO:0000256" key="5">
    <source>
        <dbReference type="ARBA" id="ARBA00022702"/>
    </source>
</evidence>
<keyword evidence="5" id="KW-0372">Hormone</keyword>
<dbReference type="GO" id="GO:0005179">
    <property type="term" value="F:hormone activity"/>
    <property type="evidence" value="ECO:0000318"/>
    <property type="project" value="GO_Central"/>
</dbReference>
<dbReference type="Proteomes" id="UP000265566">
    <property type="component" value="Chromosome 1"/>
</dbReference>
<evidence type="ECO:0000256" key="3">
    <source>
        <dbReference type="ARBA" id="ARBA00022523"/>
    </source>
</evidence>
<dbReference type="GO" id="GO:2000280">
    <property type="term" value="P:regulation of root development"/>
    <property type="evidence" value="ECO:0000318"/>
    <property type="project" value="GO_Central"/>
</dbReference>
<evidence type="ECO:0000256" key="6">
    <source>
        <dbReference type="ARBA" id="ARBA00022729"/>
    </source>
</evidence>
<dbReference type="EMBL" id="CM001217">
    <property type="protein sequence ID" value="KEH40053.1"/>
    <property type="molecule type" value="Genomic_DNA"/>
</dbReference>
<accession>A0A072VF29</accession>
<dbReference type="GO" id="GO:1901371">
    <property type="term" value="P:regulation of leaf morphogenesis"/>
    <property type="evidence" value="ECO:0000318"/>
    <property type="project" value="GO_Central"/>
</dbReference>
<evidence type="ECO:0000256" key="4">
    <source>
        <dbReference type="ARBA" id="ARBA00022525"/>
    </source>
</evidence>
<reference evidence="11" key="4">
    <citation type="journal article" date="2018" name="Nat. Plants">
        <title>Whole-genome landscape of Medicago truncatula symbiotic genes.</title>
        <authorList>
            <person name="Pecrix Y."/>
            <person name="Gamas P."/>
            <person name="Carrere S."/>
        </authorList>
    </citation>
    <scope>NUCLEOTIDE SEQUENCE</scope>
    <source>
        <tissue evidence="11">Leaves</tissue>
    </source>
</reference>
<keyword evidence="9 10" id="KW-0812">Transmembrane</keyword>
<dbReference type="InterPro" id="IPR033250">
    <property type="entry name" value="CEP"/>
</dbReference>
<dbReference type="EnsemblPlants" id="KEH40053">
    <property type="protein sequence ID" value="KEH40053"/>
    <property type="gene ID" value="MTR_1g020020"/>
</dbReference>
<dbReference type="GO" id="GO:0005576">
    <property type="term" value="C:extracellular region"/>
    <property type="evidence" value="ECO:0000318"/>
    <property type="project" value="GO_Central"/>
</dbReference>